<evidence type="ECO:0000313" key="1">
    <source>
        <dbReference type="EMBL" id="KAI4530718.1"/>
    </source>
</evidence>
<dbReference type="InterPro" id="IPR011992">
    <property type="entry name" value="EF-hand-dom_pair"/>
</dbReference>
<evidence type="ECO:0000313" key="2">
    <source>
        <dbReference type="Proteomes" id="UP001214576"/>
    </source>
</evidence>
<gene>
    <name evidence="1" type="ORF">MG293_019607</name>
</gene>
<comment type="caution">
    <text evidence="1">The sequence shown here is derived from an EMBL/GenBank/DDBJ whole genome shotgun (WGS) entry which is preliminary data.</text>
</comment>
<dbReference type="SUPFAM" id="SSF47473">
    <property type="entry name" value="EF-hand"/>
    <property type="match status" value="1"/>
</dbReference>
<accession>A0AAD4TM94</accession>
<keyword evidence="2" id="KW-1185">Reference proteome</keyword>
<sequence>SKMEEYTAEEPRVYYPDGFQLSKNLLQLIILRYADQELQLGFDDFLNCLVRLENASRIPEDPLVERNLSPVVALEEAHFLPEE</sequence>
<dbReference type="AlphaFoldDB" id="A0AAD4TM94"/>
<organism evidence="1 2">
    <name type="scientific">Ovis ammon polii</name>
    <dbReference type="NCBI Taxonomy" id="230172"/>
    <lineage>
        <taxon>Eukaryota</taxon>
        <taxon>Metazoa</taxon>
        <taxon>Chordata</taxon>
        <taxon>Craniata</taxon>
        <taxon>Vertebrata</taxon>
        <taxon>Euteleostomi</taxon>
        <taxon>Mammalia</taxon>
        <taxon>Eutheria</taxon>
        <taxon>Laurasiatheria</taxon>
        <taxon>Artiodactyla</taxon>
        <taxon>Ruminantia</taxon>
        <taxon>Pecora</taxon>
        <taxon>Bovidae</taxon>
        <taxon>Caprinae</taxon>
        <taxon>Ovis</taxon>
    </lineage>
</organism>
<feature type="non-terminal residue" evidence="1">
    <location>
        <position position="1"/>
    </location>
</feature>
<name>A0AAD4TM94_OVIAM</name>
<proteinExistence type="predicted"/>
<reference evidence="1" key="1">
    <citation type="submission" date="2022-03" db="EMBL/GenBank/DDBJ databases">
        <title>Genomic analyses of argali, domestic sheep and their hybrids provide insights into chromosomal evolution, heterosis and genetic basis of agronomic traits.</title>
        <authorList>
            <person name="Li M."/>
        </authorList>
    </citation>
    <scope>NUCLEOTIDE SEQUENCE</scope>
    <source>
        <strain evidence="1">CAU-MHL-2022a</strain>
        <tissue evidence="1">Skin</tissue>
    </source>
</reference>
<dbReference type="EMBL" id="JAKZEL010000025">
    <property type="protein sequence ID" value="KAI4530718.1"/>
    <property type="molecule type" value="Genomic_DNA"/>
</dbReference>
<dbReference type="Proteomes" id="UP001214576">
    <property type="component" value="Unassembled WGS sequence"/>
</dbReference>
<protein>
    <submittedName>
        <fullName evidence="1">Uncharacterized protein</fullName>
    </submittedName>
</protein>
<dbReference type="Gene3D" id="1.10.238.10">
    <property type="entry name" value="EF-hand"/>
    <property type="match status" value="1"/>
</dbReference>